<reference evidence="1 2" key="1">
    <citation type="submission" date="2021-08" db="EMBL/GenBank/DDBJ databases">
        <title>Draft Genome Sequence of Phanerochaete sordida strain YK-624.</title>
        <authorList>
            <person name="Mori T."/>
            <person name="Dohra H."/>
            <person name="Suzuki T."/>
            <person name="Kawagishi H."/>
            <person name="Hirai H."/>
        </authorList>
    </citation>
    <scope>NUCLEOTIDE SEQUENCE [LARGE SCALE GENOMIC DNA]</scope>
    <source>
        <strain evidence="1 2">YK-624</strain>
    </source>
</reference>
<organism evidence="1 2">
    <name type="scientific">Phanerochaete sordida</name>
    <dbReference type="NCBI Taxonomy" id="48140"/>
    <lineage>
        <taxon>Eukaryota</taxon>
        <taxon>Fungi</taxon>
        <taxon>Dikarya</taxon>
        <taxon>Basidiomycota</taxon>
        <taxon>Agaricomycotina</taxon>
        <taxon>Agaricomycetes</taxon>
        <taxon>Polyporales</taxon>
        <taxon>Phanerochaetaceae</taxon>
        <taxon>Phanerochaete</taxon>
    </lineage>
</organism>
<keyword evidence="2" id="KW-1185">Reference proteome</keyword>
<evidence type="ECO:0000313" key="2">
    <source>
        <dbReference type="Proteomes" id="UP000703269"/>
    </source>
</evidence>
<name>A0A9P3GCX4_9APHY</name>
<accession>A0A9P3GCX4</accession>
<gene>
    <name evidence="1" type="ORF">PsYK624_099600</name>
</gene>
<dbReference type="EMBL" id="BPQB01000035">
    <property type="protein sequence ID" value="GJE93798.1"/>
    <property type="molecule type" value="Genomic_DNA"/>
</dbReference>
<evidence type="ECO:0000313" key="1">
    <source>
        <dbReference type="EMBL" id="GJE93798.1"/>
    </source>
</evidence>
<comment type="caution">
    <text evidence="1">The sequence shown here is derived from an EMBL/GenBank/DDBJ whole genome shotgun (WGS) entry which is preliminary data.</text>
</comment>
<proteinExistence type="predicted"/>
<dbReference type="Proteomes" id="UP000703269">
    <property type="component" value="Unassembled WGS sequence"/>
</dbReference>
<protein>
    <submittedName>
        <fullName evidence="1">Uncharacterized protein</fullName>
    </submittedName>
</protein>
<sequence length="283" mass="31677">MFFSRDLSSLIELQVTANCNVDGMIDAPNVRSLTLTKMESRNNDRPWGFCARSVLGALRTMHYLRSLRLLGSSHFFHNLNEEQAFSTEEPVILHALRYFIMSGSLMNWRLLIPRCIFPATVRRFSLATVVNTDTTVGNIAKLTHYIFAKRDAHLWALVLTTTPAGYLIQGSFAPDEVPEPSMLPDSTDLWLHCVNGTLPEERLLTLLAKLPLAGLHALSVFGTAARDNLVPTCLRDAVFGEDVLDSAPFVRTMPGTDMEAEAEPVEWRTIFPSLKSVHWHPSP</sequence>
<dbReference type="AlphaFoldDB" id="A0A9P3GCX4"/>